<dbReference type="PANTHER" id="PTHR13939">
    <property type="entry name" value="NICOTINAMIDE-NUCLEOTIDE AMIDOHYDROLASE PNCC"/>
    <property type="match status" value="1"/>
</dbReference>
<keyword evidence="3" id="KW-1185">Reference proteome</keyword>
<proteinExistence type="predicted"/>
<dbReference type="InterPro" id="IPR050101">
    <property type="entry name" value="CinA"/>
</dbReference>
<dbReference type="SUPFAM" id="SSF53218">
    <property type="entry name" value="Molybdenum cofactor biosynthesis proteins"/>
    <property type="match status" value="1"/>
</dbReference>
<dbReference type="RefSeq" id="WP_159455707.1">
    <property type="nucleotide sequence ID" value="NZ_FWZT01000033.1"/>
</dbReference>
<protein>
    <submittedName>
        <fullName evidence="2">Competence/damage-inducible protein cinA</fullName>
    </submittedName>
</protein>
<evidence type="ECO:0000313" key="2">
    <source>
        <dbReference type="EMBL" id="SMF79144.1"/>
    </source>
</evidence>
<organism evidence="2 3">
    <name type="scientific">Pseudobacteriovorax antillogorgiicola</name>
    <dbReference type="NCBI Taxonomy" id="1513793"/>
    <lineage>
        <taxon>Bacteria</taxon>
        <taxon>Pseudomonadati</taxon>
        <taxon>Bdellovibrionota</taxon>
        <taxon>Oligoflexia</taxon>
        <taxon>Oligoflexales</taxon>
        <taxon>Pseudobacteriovoracaceae</taxon>
        <taxon>Pseudobacteriovorax</taxon>
    </lineage>
</organism>
<feature type="domain" description="MoaB/Mog" evidence="1">
    <location>
        <begin position="4"/>
        <end position="171"/>
    </location>
</feature>
<accession>A0A1Y6CW62</accession>
<dbReference type="Pfam" id="PF00994">
    <property type="entry name" value="MoCF_biosynth"/>
    <property type="match status" value="1"/>
</dbReference>
<dbReference type="InterPro" id="IPR001453">
    <property type="entry name" value="MoaB/Mog_dom"/>
</dbReference>
<dbReference type="SMART" id="SM00852">
    <property type="entry name" value="MoCF_biosynth"/>
    <property type="match status" value="1"/>
</dbReference>
<name>A0A1Y6CW62_9BACT</name>
<dbReference type="Gene3D" id="3.40.980.10">
    <property type="entry name" value="MoaB/Mog-like domain"/>
    <property type="match status" value="1"/>
</dbReference>
<dbReference type="EMBL" id="FWZT01000033">
    <property type="protein sequence ID" value="SMF79144.1"/>
    <property type="molecule type" value="Genomic_DNA"/>
</dbReference>
<evidence type="ECO:0000313" key="3">
    <source>
        <dbReference type="Proteomes" id="UP000192907"/>
    </source>
</evidence>
<dbReference type="STRING" id="1513793.SAMN06296036_13333"/>
<dbReference type="AlphaFoldDB" id="A0A1Y6CW62"/>
<gene>
    <name evidence="2" type="ORF">SAMN06296036_13333</name>
</gene>
<dbReference type="Proteomes" id="UP000192907">
    <property type="component" value="Unassembled WGS sequence"/>
</dbReference>
<sequence>MKAAVLTIGNEVSSGQIVNSNAAWVSQELEHLKIEVMSHLTVQDDHRQILDAINFLTPHVEILMITGGLGPTRDDLTRHSVCAWLEDELTFDEESWQRIVARLTEFGVPVVESNRQQCYFPKSSRIISNAAGTANAFYAFKNGVHVWCLPGPPREIKTIWRDHIGDQLAQDIAQGVQGLSLFRWHCLGQSESALGEIVEEAIAGSTLTSGYRPHIPYVEVKIWSPDQDLGINKIYLERLEAAIRPWLISKDDNDIASKLVTEILPEYPAVKVFDLGSFGVLAERMGRATQEGQGPHFSILSQCQEDREFANETVLKTLELADPEVLTLSLGALNSNGAWTVGVAFDGFMKTTVLESPFKPGKRLDRFRKLQVEKTIFTWTQLLQDIKG</sequence>
<reference evidence="3" key="1">
    <citation type="submission" date="2017-04" db="EMBL/GenBank/DDBJ databases">
        <authorList>
            <person name="Varghese N."/>
            <person name="Submissions S."/>
        </authorList>
    </citation>
    <scope>NUCLEOTIDE SEQUENCE [LARGE SCALE GENOMIC DNA]</scope>
    <source>
        <strain evidence="3">RKEM611</strain>
    </source>
</reference>
<dbReference type="InterPro" id="IPR036425">
    <property type="entry name" value="MoaB/Mog-like_dom_sf"/>
</dbReference>
<dbReference type="PANTHER" id="PTHR13939:SF0">
    <property type="entry name" value="NMN AMIDOHYDROLASE-LIKE PROTEIN YFAY"/>
    <property type="match status" value="1"/>
</dbReference>
<dbReference type="CDD" id="cd00885">
    <property type="entry name" value="cinA"/>
    <property type="match status" value="1"/>
</dbReference>
<evidence type="ECO:0000259" key="1">
    <source>
        <dbReference type="SMART" id="SM00852"/>
    </source>
</evidence>